<dbReference type="GO" id="GO:0005576">
    <property type="term" value="C:extracellular region"/>
    <property type="evidence" value="ECO:0007669"/>
    <property type="project" value="UniProtKB-SubCell"/>
</dbReference>
<dbReference type="PANTHER" id="PTHR42792:SF2">
    <property type="entry name" value="FLAGELLIN"/>
    <property type="match status" value="1"/>
</dbReference>
<dbReference type="InterPro" id="IPR046358">
    <property type="entry name" value="Flagellin_C"/>
</dbReference>
<dbReference type="GO" id="GO:0005198">
    <property type="term" value="F:structural molecule activity"/>
    <property type="evidence" value="ECO:0007669"/>
    <property type="project" value="UniProtKB-UniRule"/>
</dbReference>
<keyword evidence="7" id="KW-1185">Reference proteome</keyword>
<feature type="domain" description="Flagellin N-terminal" evidence="4">
    <location>
        <begin position="5"/>
        <end position="142"/>
    </location>
</feature>
<dbReference type="Gene3D" id="3.30.70.2120">
    <property type="match status" value="1"/>
</dbReference>
<evidence type="ECO:0000256" key="3">
    <source>
        <dbReference type="RuleBase" id="RU362073"/>
    </source>
</evidence>
<dbReference type="RefSeq" id="WP_145419643.1">
    <property type="nucleotide sequence ID" value="NZ_CP036526.1"/>
</dbReference>
<keyword evidence="6" id="KW-0282">Flagellum</keyword>
<sequence>MSLSIANNVGALNARNNLTRSSSALNKSIERLSSGFKVNRGADGPAALVISEKQRAQIAGLRTAIDNTEKAVSVVQTAEGALNEINSILVKVRSLALDSANAGVNDDDAFAANQAEISNALDTINRISTNTQFGEKPLLDGSAGISGTSNDADTTVLKTSSKTSAGSYAVAVTTVGETAKITGGTSQTTNLANDEVLTVNGTAITLNAGSTQANVIARINEFSSQTGVIAEADPDNATQTRLRSTEFGADASITVFSDQAAAVDSSGFGTTSVTDAGVNVAGTIDGQAATGIGNTLTSVSGNSTGLAVKLASDTDASDTVTGAQGSVNVVDNSLVFQIGANQNQTAKIAINSVAADGLGLAVSGNKFASLNDVNIATADDAQDALGVIDKAIDELSNIRGELGAFQANTLESIANNMRTTLENTVNAESVIRDTDFAEEISNFTNNQILVQAGTSVLSNANQTSQGILSLLQ</sequence>
<comment type="similarity">
    <text evidence="1 3">Belongs to the bacterial flagellin family.</text>
</comment>
<dbReference type="AlphaFoldDB" id="A0A517NXP9"/>
<dbReference type="EMBL" id="CP036526">
    <property type="protein sequence ID" value="QDT11880.1"/>
    <property type="molecule type" value="Genomic_DNA"/>
</dbReference>
<dbReference type="Proteomes" id="UP000319817">
    <property type="component" value="Chromosome"/>
</dbReference>
<dbReference type="PRINTS" id="PR00207">
    <property type="entry name" value="FLAGELLIN"/>
</dbReference>
<dbReference type="Gene3D" id="1.20.1330.10">
    <property type="entry name" value="f41 fragment of flagellin, N-terminal domain"/>
    <property type="match status" value="2"/>
</dbReference>
<protein>
    <recommendedName>
        <fullName evidence="3">Flagellin</fullName>
    </recommendedName>
</protein>
<accession>A0A517NXP9</accession>
<gene>
    <name evidence="6" type="primary">hag</name>
    <name evidence="6" type="ORF">K239x_38820</name>
</gene>
<feature type="domain" description="Flagellin C-terminal" evidence="5">
    <location>
        <begin position="385"/>
        <end position="471"/>
    </location>
</feature>
<proteinExistence type="inferred from homology"/>
<evidence type="ECO:0000259" key="5">
    <source>
        <dbReference type="Pfam" id="PF00700"/>
    </source>
</evidence>
<evidence type="ECO:0000313" key="6">
    <source>
        <dbReference type="EMBL" id="QDT11880.1"/>
    </source>
</evidence>
<name>A0A517NXP9_9BACT</name>
<dbReference type="GO" id="GO:0009288">
    <property type="term" value="C:bacterial-type flagellum"/>
    <property type="evidence" value="ECO:0007669"/>
    <property type="project" value="UniProtKB-SubCell"/>
</dbReference>
<dbReference type="SUPFAM" id="SSF64518">
    <property type="entry name" value="Phase 1 flagellin"/>
    <property type="match status" value="1"/>
</dbReference>
<dbReference type="Gene3D" id="6.10.10.10">
    <property type="entry name" value="Flagellar export chaperone, C-terminal domain"/>
    <property type="match status" value="1"/>
</dbReference>
<evidence type="ECO:0000313" key="7">
    <source>
        <dbReference type="Proteomes" id="UP000319817"/>
    </source>
</evidence>
<dbReference type="InterPro" id="IPR042187">
    <property type="entry name" value="Flagellin_C_sub2"/>
</dbReference>
<evidence type="ECO:0000259" key="4">
    <source>
        <dbReference type="Pfam" id="PF00669"/>
    </source>
</evidence>
<dbReference type="PANTHER" id="PTHR42792">
    <property type="entry name" value="FLAGELLIN"/>
    <property type="match status" value="1"/>
</dbReference>
<dbReference type="InterPro" id="IPR001492">
    <property type="entry name" value="Flagellin"/>
</dbReference>
<comment type="subcellular location">
    <subcellularLocation>
        <location evidence="3">Secreted</location>
    </subcellularLocation>
    <subcellularLocation>
        <location evidence="3">Bacterial flagellum</location>
    </subcellularLocation>
</comment>
<evidence type="ECO:0000256" key="2">
    <source>
        <dbReference type="ARBA" id="ARBA00023143"/>
    </source>
</evidence>
<comment type="function">
    <text evidence="3">Flagellin is the subunit protein which polymerizes to form the filaments of bacterial flagella.</text>
</comment>
<dbReference type="InterPro" id="IPR001029">
    <property type="entry name" value="Flagellin_N"/>
</dbReference>
<reference evidence="6 7" key="1">
    <citation type="submission" date="2019-02" db="EMBL/GenBank/DDBJ databases">
        <title>Deep-cultivation of Planctomycetes and their phenomic and genomic characterization uncovers novel biology.</title>
        <authorList>
            <person name="Wiegand S."/>
            <person name="Jogler M."/>
            <person name="Boedeker C."/>
            <person name="Pinto D."/>
            <person name="Vollmers J."/>
            <person name="Rivas-Marin E."/>
            <person name="Kohn T."/>
            <person name="Peeters S.H."/>
            <person name="Heuer A."/>
            <person name="Rast P."/>
            <person name="Oberbeckmann S."/>
            <person name="Bunk B."/>
            <person name="Jeske O."/>
            <person name="Meyerdierks A."/>
            <person name="Storesund J.E."/>
            <person name="Kallscheuer N."/>
            <person name="Luecker S."/>
            <person name="Lage O.M."/>
            <person name="Pohl T."/>
            <person name="Merkel B.J."/>
            <person name="Hornburger P."/>
            <person name="Mueller R.-W."/>
            <person name="Bruemmer F."/>
            <person name="Labrenz M."/>
            <person name="Spormann A.M."/>
            <person name="Op den Camp H."/>
            <person name="Overmann J."/>
            <person name="Amann R."/>
            <person name="Jetten M.S.M."/>
            <person name="Mascher T."/>
            <person name="Medema M.H."/>
            <person name="Devos D.P."/>
            <person name="Kaster A.-K."/>
            <person name="Ovreas L."/>
            <person name="Rohde M."/>
            <person name="Galperin M.Y."/>
            <person name="Jogler C."/>
        </authorList>
    </citation>
    <scope>NUCLEOTIDE SEQUENCE [LARGE SCALE GENOMIC DNA]</scope>
    <source>
        <strain evidence="6 7">K23_9</strain>
    </source>
</reference>
<keyword evidence="6" id="KW-0966">Cell projection</keyword>
<keyword evidence="6" id="KW-0969">Cilium</keyword>
<dbReference type="OrthoDB" id="9796789at2"/>
<dbReference type="Pfam" id="PF00700">
    <property type="entry name" value="Flagellin_C"/>
    <property type="match status" value="1"/>
</dbReference>
<keyword evidence="2 3" id="KW-0975">Bacterial flagellum</keyword>
<evidence type="ECO:0000256" key="1">
    <source>
        <dbReference type="ARBA" id="ARBA00005709"/>
    </source>
</evidence>
<keyword evidence="3" id="KW-0964">Secreted</keyword>
<dbReference type="Pfam" id="PF00669">
    <property type="entry name" value="Flagellin_N"/>
    <property type="match status" value="1"/>
</dbReference>
<organism evidence="6 7">
    <name type="scientific">Stieleria marina</name>
    <dbReference type="NCBI Taxonomy" id="1930275"/>
    <lineage>
        <taxon>Bacteria</taxon>
        <taxon>Pseudomonadati</taxon>
        <taxon>Planctomycetota</taxon>
        <taxon>Planctomycetia</taxon>
        <taxon>Pirellulales</taxon>
        <taxon>Pirellulaceae</taxon>
        <taxon>Stieleria</taxon>
    </lineage>
</organism>